<reference evidence="2 3" key="1">
    <citation type="submission" date="2016-06" db="EMBL/GenBank/DDBJ databases">
        <title>Comparative genomics of the ectomycorrhizal sister species Rhizopogon vinicolor and Rhizopogon vesiculosus (Basidiomycota: Boletales) reveals a divergence of the mating type B locus.</title>
        <authorList>
            <consortium name="DOE Joint Genome Institute"/>
            <person name="Mujic A.B."/>
            <person name="Kuo A."/>
            <person name="Tritt A."/>
            <person name="Lipzen A."/>
            <person name="Chen C."/>
            <person name="Johnson J."/>
            <person name="Sharma A."/>
            <person name="Barry K."/>
            <person name="Grigoriev I.V."/>
            <person name="Spatafora J.W."/>
        </authorList>
    </citation>
    <scope>NUCLEOTIDE SEQUENCE [LARGE SCALE GENOMIC DNA]</scope>
    <source>
        <strain evidence="2 3">AM-OR11-026</strain>
    </source>
</reference>
<accession>A0A1B7N530</accession>
<organism evidence="2 3">
    <name type="scientific">Rhizopogon vinicolor AM-OR11-026</name>
    <dbReference type="NCBI Taxonomy" id="1314800"/>
    <lineage>
        <taxon>Eukaryota</taxon>
        <taxon>Fungi</taxon>
        <taxon>Dikarya</taxon>
        <taxon>Basidiomycota</taxon>
        <taxon>Agaricomycotina</taxon>
        <taxon>Agaricomycetes</taxon>
        <taxon>Agaricomycetidae</taxon>
        <taxon>Boletales</taxon>
        <taxon>Suillineae</taxon>
        <taxon>Rhizopogonaceae</taxon>
        <taxon>Rhizopogon</taxon>
    </lineage>
</organism>
<protein>
    <submittedName>
        <fullName evidence="2">Uncharacterized protein</fullName>
    </submittedName>
</protein>
<feature type="compositionally biased region" description="Acidic residues" evidence="1">
    <location>
        <begin position="63"/>
        <end position="75"/>
    </location>
</feature>
<evidence type="ECO:0000256" key="1">
    <source>
        <dbReference type="SAM" id="MobiDB-lite"/>
    </source>
</evidence>
<gene>
    <name evidence="2" type="ORF">K503DRAFT_865021</name>
</gene>
<evidence type="ECO:0000313" key="3">
    <source>
        <dbReference type="Proteomes" id="UP000092154"/>
    </source>
</evidence>
<dbReference type="AlphaFoldDB" id="A0A1B7N530"/>
<feature type="compositionally biased region" description="Basic and acidic residues" evidence="1">
    <location>
        <begin position="76"/>
        <end position="86"/>
    </location>
</feature>
<feature type="compositionally biased region" description="Basic residues" evidence="1">
    <location>
        <begin position="22"/>
        <end position="35"/>
    </location>
</feature>
<feature type="region of interest" description="Disordered" evidence="1">
    <location>
        <begin position="1"/>
        <end position="87"/>
    </location>
</feature>
<dbReference type="EMBL" id="KV448229">
    <property type="protein sequence ID" value="OAX39967.1"/>
    <property type="molecule type" value="Genomic_DNA"/>
</dbReference>
<name>A0A1B7N530_9AGAM</name>
<proteinExistence type="predicted"/>
<dbReference type="InParanoid" id="A0A1B7N530"/>
<keyword evidence="3" id="KW-1185">Reference proteome</keyword>
<evidence type="ECO:0000313" key="2">
    <source>
        <dbReference type="EMBL" id="OAX39967.1"/>
    </source>
</evidence>
<dbReference type="Proteomes" id="UP000092154">
    <property type="component" value="Unassembled WGS sequence"/>
</dbReference>
<dbReference type="OrthoDB" id="2692481at2759"/>
<sequence>MKRPVVSEEESDSSNDSSPPEHRHKKASKRVRKGKAPTTPVDVEEVHDFATMGSKPGMIEYDSSAEDSDNGEDERNDLGAQHKADPPDLLTIKKQRASDLLNVFTEKCTVKFVSVDGLQMLKFSWRKSLVNSAQANSGIVEVLLNEYKDLLVDEDMADWGNEG</sequence>